<evidence type="ECO:0000256" key="3">
    <source>
        <dbReference type="ARBA" id="ARBA00022989"/>
    </source>
</evidence>
<evidence type="ECO:0000256" key="1">
    <source>
        <dbReference type="ARBA" id="ARBA00004127"/>
    </source>
</evidence>
<feature type="domain" description="HTH cro/C1-type" evidence="5">
    <location>
        <begin position="15"/>
        <end position="69"/>
    </location>
</feature>
<dbReference type="Gene3D" id="1.10.260.40">
    <property type="entry name" value="lambda repressor-like DNA-binding domains"/>
    <property type="match status" value="1"/>
</dbReference>
<dbReference type="CDD" id="cd00093">
    <property type="entry name" value="HTH_XRE"/>
    <property type="match status" value="1"/>
</dbReference>
<dbReference type="RefSeq" id="WP_212953159.1">
    <property type="nucleotide sequence ID" value="NZ_BORJ01000001.1"/>
</dbReference>
<sequence length="227" mass="25603">MSTSNNKNQNLGELLKALLKKRSLSMRKLSLATGIDTATISRIANNKQQAKPSHIKLFSQHLQVPEATLLQSAGYDVEITAKGAQNDMYDSINSINEVLVSSKFLGDQFNIVKVHEELAKYEQYALTEEGKQKILKEFKTKVEEVKGAGPFINELKKMHKSFCEEDISIEKRSIIGGVLLYFISSTDIIPDYVFPFGYLDDAIAVQIIIERLKKIEDLSKPNDEYEV</sequence>
<dbReference type="Pfam" id="PF01381">
    <property type="entry name" value="HTH_3"/>
    <property type="match status" value="1"/>
</dbReference>
<keyword evidence="4" id="KW-0472">Membrane</keyword>
<dbReference type="PROSITE" id="PS50943">
    <property type="entry name" value="HTH_CROC1"/>
    <property type="match status" value="1"/>
</dbReference>
<accession>A0ABQ4KSI3</accession>
<proteinExistence type="predicted"/>
<dbReference type="SUPFAM" id="SSF47413">
    <property type="entry name" value="lambda repressor-like DNA-binding domains"/>
    <property type="match status" value="1"/>
</dbReference>
<keyword evidence="2" id="KW-0812">Transmembrane</keyword>
<dbReference type="EMBL" id="BORJ01000001">
    <property type="protein sequence ID" value="GIN94997.1"/>
    <property type="molecule type" value="Genomic_DNA"/>
</dbReference>
<reference evidence="6 7" key="1">
    <citation type="submission" date="2021-03" db="EMBL/GenBank/DDBJ databases">
        <title>Antimicrobial resistance genes in bacteria isolated from Japanese honey, and their potential for conferring macrolide and lincosamide resistance in the American foulbrood pathogen Paenibacillus larvae.</title>
        <authorList>
            <person name="Okamoto M."/>
            <person name="Kumagai M."/>
            <person name="Kanamori H."/>
            <person name="Takamatsu D."/>
        </authorList>
    </citation>
    <scope>NUCLEOTIDE SEQUENCE [LARGE SCALE GENOMIC DNA]</scope>
    <source>
        <strain evidence="6 7">J6TS1</strain>
    </source>
</reference>
<evidence type="ECO:0000259" key="5">
    <source>
        <dbReference type="PROSITE" id="PS50943"/>
    </source>
</evidence>
<comment type="subcellular location">
    <subcellularLocation>
        <location evidence="1">Endomembrane system</location>
        <topology evidence="1">Multi-pass membrane protein</topology>
    </subcellularLocation>
</comment>
<comment type="caution">
    <text evidence="6">The sequence shown here is derived from an EMBL/GenBank/DDBJ whole genome shotgun (WGS) entry which is preliminary data.</text>
</comment>
<name>A0ABQ4KSI3_SIMTE</name>
<evidence type="ECO:0000256" key="4">
    <source>
        <dbReference type="ARBA" id="ARBA00023136"/>
    </source>
</evidence>
<gene>
    <name evidence="6" type="ORF">J6TS1_08670</name>
</gene>
<dbReference type="InterPro" id="IPR010982">
    <property type="entry name" value="Lambda_DNA-bd_dom_sf"/>
</dbReference>
<evidence type="ECO:0000256" key="2">
    <source>
        <dbReference type="ARBA" id="ARBA00022692"/>
    </source>
</evidence>
<evidence type="ECO:0000313" key="6">
    <source>
        <dbReference type="EMBL" id="GIN94997.1"/>
    </source>
</evidence>
<organism evidence="6 7">
    <name type="scientific">Siminovitchia terrae</name>
    <name type="common">Bacillus terrae</name>
    <dbReference type="NCBI Taxonomy" id="1914933"/>
    <lineage>
        <taxon>Bacteria</taxon>
        <taxon>Bacillati</taxon>
        <taxon>Bacillota</taxon>
        <taxon>Bacilli</taxon>
        <taxon>Bacillales</taxon>
        <taxon>Bacillaceae</taxon>
        <taxon>Siminovitchia</taxon>
    </lineage>
</organism>
<protein>
    <submittedName>
        <fullName evidence="6">Transcriptional regulator</fullName>
    </submittedName>
</protein>
<evidence type="ECO:0000313" key="7">
    <source>
        <dbReference type="Proteomes" id="UP000680670"/>
    </source>
</evidence>
<keyword evidence="7" id="KW-1185">Reference proteome</keyword>
<dbReference type="SMART" id="SM00530">
    <property type="entry name" value="HTH_XRE"/>
    <property type="match status" value="1"/>
</dbReference>
<keyword evidence="3" id="KW-1133">Transmembrane helix</keyword>
<dbReference type="InterPro" id="IPR001387">
    <property type="entry name" value="Cro/C1-type_HTH"/>
</dbReference>
<dbReference type="Proteomes" id="UP000680670">
    <property type="component" value="Unassembled WGS sequence"/>
</dbReference>
<dbReference type="Pfam" id="PF06803">
    <property type="entry name" value="DUF1232"/>
    <property type="match status" value="1"/>
</dbReference>
<dbReference type="InterPro" id="IPR010652">
    <property type="entry name" value="DUF1232"/>
</dbReference>